<dbReference type="GeneID" id="19307426"/>
<protein>
    <recommendedName>
        <fullName evidence="10">Major facilitator superfamily (MFS) profile domain-containing protein</fullName>
    </recommendedName>
</protein>
<keyword evidence="12" id="KW-1185">Reference proteome</keyword>
<feature type="transmembrane region" description="Helical" evidence="9">
    <location>
        <begin position="77"/>
        <end position="94"/>
    </location>
</feature>
<dbReference type="EMBL" id="KB469302">
    <property type="protein sequence ID" value="EPQ55310.1"/>
    <property type="molecule type" value="Genomic_DNA"/>
</dbReference>
<feature type="transmembrane region" description="Helical" evidence="9">
    <location>
        <begin position="177"/>
        <end position="194"/>
    </location>
</feature>
<evidence type="ECO:0000256" key="3">
    <source>
        <dbReference type="ARBA" id="ARBA00022448"/>
    </source>
</evidence>
<organism evidence="11 12">
    <name type="scientific">Gloeophyllum trabeum (strain ATCC 11539 / FP-39264 / Madison 617)</name>
    <name type="common">Brown rot fungus</name>
    <dbReference type="NCBI Taxonomy" id="670483"/>
    <lineage>
        <taxon>Eukaryota</taxon>
        <taxon>Fungi</taxon>
        <taxon>Dikarya</taxon>
        <taxon>Basidiomycota</taxon>
        <taxon>Agaricomycotina</taxon>
        <taxon>Agaricomycetes</taxon>
        <taxon>Gloeophyllales</taxon>
        <taxon>Gloeophyllaceae</taxon>
        <taxon>Gloeophyllum</taxon>
    </lineage>
</organism>
<evidence type="ECO:0000259" key="10">
    <source>
        <dbReference type="PROSITE" id="PS50850"/>
    </source>
</evidence>
<gene>
    <name evidence="11" type="ORF">GLOTRDRAFT_61251</name>
</gene>
<feature type="region of interest" description="Disordered" evidence="8">
    <location>
        <begin position="1"/>
        <end position="24"/>
    </location>
</feature>
<sequence>MASDLDAQPLLRPSTRQAGTEGTTATVSISSNARISITSLPHSASDSDSHEHEDDVDLTYTYAYGPSGLLGLLHNKYALGCALFASIGGWVFGYDQGVIANVLVMKEFLLRFPVGAWEKGVLTASLDLGALVGALLSGLADHYSRKSAIFWACIIFIIGTALQAFALSIFWLVLGRGLAGIGVGALSSLSPLYITEISPPELRGSLLALEQAYMEGRASVKDPWLIAELKGWRRLLSTKYRDRTMVGVIVMVIQQWSGINALLYYGPTLLSSFGLGSSNATLLVAGGVGIVQFLAVFPAIAGIDHWGRKALLRGGSIVMGCAHLVIAMVIHEDSDDWAGHRTGAWVAVTCLYVFTFAYGLSYGPVGWVLPSEVFPTSIRSKGVALSTMSNWTNNFLIGLLTPGLIELSPAWTFMVFSTACFLGYLWSTYTVPETAGVSLEEIDKFFRSSVGKEDAELRGEIERELGLTDVIRRIWEDGRTD</sequence>
<feature type="transmembrane region" description="Helical" evidence="9">
    <location>
        <begin position="280"/>
        <end position="303"/>
    </location>
</feature>
<proteinExistence type="inferred from homology"/>
<keyword evidence="4 9" id="KW-0812">Transmembrane</keyword>
<dbReference type="InterPro" id="IPR005828">
    <property type="entry name" value="MFS_sugar_transport-like"/>
</dbReference>
<dbReference type="eggNOG" id="KOG0254">
    <property type="taxonomic scope" value="Eukaryota"/>
</dbReference>
<evidence type="ECO:0000256" key="4">
    <source>
        <dbReference type="ARBA" id="ARBA00022692"/>
    </source>
</evidence>
<dbReference type="PROSITE" id="PS50850">
    <property type="entry name" value="MFS"/>
    <property type="match status" value="1"/>
</dbReference>
<dbReference type="RefSeq" id="XP_007866454.1">
    <property type="nucleotide sequence ID" value="XM_007868263.1"/>
</dbReference>
<evidence type="ECO:0000256" key="9">
    <source>
        <dbReference type="SAM" id="Phobius"/>
    </source>
</evidence>
<dbReference type="Gene3D" id="1.20.1250.20">
    <property type="entry name" value="MFS general substrate transporter like domains"/>
    <property type="match status" value="2"/>
</dbReference>
<dbReference type="InterPro" id="IPR005829">
    <property type="entry name" value="Sugar_transporter_CS"/>
</dbReference>
<dbReference type="InterPro" id="IPR050360">
    <property type="entry name" value="MFS_Sugar_Transporters"/>
</dbReference>
<dbReference type="PRINTS" id="PR00171">
    <property type="entry name" value="SUGRTRNSPORT"/>
</dbReference>
<feature type="compositionally biased region" description="Polar residues" evidence="8">
    <location>
        <begin position="14"/>
        <end position="24"/>
    </location>
</feature>
<feature type="transmembrane region" description="Helical" evidence="9">
    <location>
        <begin position="411"/>
        <end position="429"/>
    </location>
</feature>
<feature type="transmembrane region" description="Helical" evidence="9">
    <location>
        <begin position="383"/>
        <end position="405"/>
    </location>
</feature>
<feature type="transmembrane region" description="Helical" evidence="9">
    <location>
        <begin position="310"/>
        <end position="330"/>
    </location>
</feature>
<dbReference type="InterPro" id="IPR003663">
    <property type="entry name" value="Sugar/inositol_transpt"/>
</dbReference>
<dbReference type="Proteomes" id="UP000030669">
    <property type="component" value="Unassembled WGS sequence"/>
</dbReference>
<dbReference type="PANTHER" id="PTHR48022:SF2">
    <property type="entry name" value="PLASTIDIC GLUCOSE TRANSPORTER 4"/>
    <property type="match status" value="1"/>
</dbReference>
<comment type="catalytic activity">
    <reaction evidence="7">
        <text>myo-inositol(out) + H(+)(out) = myo-inositol(in) + H(+)(in)</text>
        <dbReference type="Rhea" id="RHEA:60364"/>
        <dbReference type="ChEBI" id="CHEBI:15378"/>
        <dbReference type="ChEBI" id="CHEBI:17268"/>
    </reaction>
</comment>
<dbReference type="InterPro" id="IPR036259">
    <property type="entry name" value="MFS_trans_sf"/>
</dbReference>
<keyword evidence="6 9" id="KW-0472">Membrane</keyword>
<dbReference type="Pfam" id="PF00083">
    <property type="entry name" value="Sugar_tr"/>
    <property type="match status" value="2"/>
</dbReference>
<feature type="transmembrane region" description="Helical" evidence="9">
    <location>
        <begin position="342"/>
        <end position="362"/>
    </location>
</feature>
<dbReference type="PROSITE" id="PS00216">
    <property type="entry name" value="SUGAR_TRANSPORT_1"/>
    <property type="match status" value="1"/>
</dbReference>
<feature type="domain" description="Major facilitator superfamily (MFS) profile" evidence="10">
    <location>
        <begin position="81"/>
        <end position="481"/>
    </location>
</feature>
<dbReference type="PROSITE" id="PS00217">
    <property type="entry name" value="SUGAR_TRANSPORT_2"/>
    <property type="match status" value="1"/>
</dbReference>
<dbReference type="InterPro" id="IPR020846">
    <property type="entry name" value="MFS_dom"/>
</dbReference>
<dbReference type="AlphaFoldDB" id="S7RLM5"/>
<dbReference type="SUPFAM" id="SSF103473">
    <property type="entry name" value="MFS general substrate transporter"/>
    <property type="match status" value="1"/>
</dbReference>
<dbReference type="GO" id="GO:0016020">
    <property type="term" value="C:membrane"/>
    <property type="evidence" value="ECO:0007669"/>
    <property type="project" value="UniProtKB-SubCell"/>
</dbReference>
<keyword evidence="5 9" id="KW-1133">Transmembrane helix</keyword>
<evidence type="ECO:0000313" key="12">
    <source>
        <dbReference type="Proteomes" id="UP000030669"/>
    </source>
</evidence>
<dbReference type="OMA" id="EACFRLP"/>
<dbReference type="PANTHER" id="PTHR48022">
    <property type="entry name" value="PLASTIDIC GLUCOSE TRANSPORTER 4"/>
    <property type="match status" value="1"/>
</dbReference>
<dbReference type="GO" id="GO:0005351">
    <property type="term" value="F:carbohydrate:proton symporter activity"/>
    <property type="evidence" value="ECO:0007669"/>
    <property type="project" value="TreeGrafter"/>
</dbReference>
<dbReference type="HOGENOM" id="CLU_001265_30_12_1"/>
<evidence type="ECO:0000256" key="5">
    <source>
        <dbReference type="ARBA" id="ARBA00022989"/>
    </source>
</evidence>
<feature type="transmembrane region" description="Helical" evidence="9">
    <location>
        <begin position="148"/>
        <end position="171"/>
    </location>
</feature>
<evidence type="ECO:0000256" key="6">
    <source>
        <dbReference type="ARBA" id="ARBA00023136"/>
    </source>
</evidence>
<evidence type="ECO:0000256" key="1">
    <source>
        <dbReference type="ARBA" id="ARBA00004141"/>
    </source>
</evidence>
<accession>S7RLM5</accession>
<feature type="transmembrane region" description="Helical" evidence="9">
    <location>
        <begin position="244"/>
        <end position="265"/>
    </location>
</feature>
<evidence type="ECO:0000256" key="8">
    <source>
        <dbReference type="SAM" id="MobiDB-lite"/>
    </source>
</evidence>
<dbReference type="OrthoDB" id="8120565at2759"/>
<reference evidence="11 12" key="1">
    <citation type="journal article" date="2012" name="Science">
        <title>The Paleozoic origin of enzymatic lignin decomposition reconstructed from 31 fungal genomes.</title>
        <authorList>
            <person name="Floudas D."/>
            <person name="Binder M."/>
            <person name="Riley R."/>
            <person name="Barry K."/>
            <person name="Blanchette R.A."/>
            <person name="Henrissat B."/>
            <person name="Martinez A.T."/>
            <person name="Otillar R."/>
            <person name="Spatafora J.W."/>
            <person name="Yadav J.S."/>
            <person name="Aerts A."/>
            <person name="Benoit I."/>
            <person name="Boyd A."/>
            <person name="Carlson A."/>
            <person name="Copeland A."/>
            <person name="Coutinho P.M."/>
            <person name="de Vries R.P."/>
            <person name="Ferreira P."/>
            <person name="Findley K."/>
            <person name="Foster B."/>
            <person name="Gaskell J."/>
            <person name="Glotzer D."/>
            <person name="Gorecki P."/>
            <person name="Heitman J."/>
            <person name="Hesse C."/>
            <person name="Hori C."/>
            <person name="Igarashi K."/>
            <person name="Jurgens J.A."/>
            <person name="Kallen N."/>
            <person name="Kersten P."/>
            <person name="Kohler A."/>
            <person name="Kuees U."/>
            <person name="Kumar T.K.A."/>
            <person name="Kuo A."/>
            <person name="LaButti K."/>
            <person name="Larrondo L.F."/>
            <person name="Lindquist E."/>
            <person name="Ling A."/>
            <person name="Lombard V."/>
            <person name="Lucas S."/>
            <person name="Lundell T."/>
            <person name="Martin R."/>
            <person name="McLaughlin D.J."/>
            <person name="Morgenstern I."/>
            <person name="Morin E."/>
            <person name="Murat C."/>
            <person name="Nagy L.G."/>
            <person name="Nolan M."/>
            <person name="Ohm R.A."/>
            <person name="Patyshakuliyeva A."/>
            <person name="Rokas A."/>
            <person name="Ruiz-Duenas F.J."/>
            <person name="Sabat G."/>
            <person name="Salamov A."/>
            <person name="Samejima M."/>
            <person name="Schmutz J."/>
            <person name="Slot J.C."/>
            <person name="St John F."/>
            <person name="Stenlid J."/>
            <person name="Sun H."/>
            <person name="Sun S."/>
            <person name="Syed K."/>
            <person name="Tsang A."/>
            <person name="Wiebenga A."/>
            <person name="Young D."/>
            <person name="Pisabarro A."/>
            <person name="Eastwood D.C."/>
            <person name="Martin F."/>
            <person name="Cullen D."/>
            <person name="Grigoriev I.V."/>
            <person name="Hibbett D.S."/>
        </authorList>
    </citation>
    <scope>NUCLEOTIDE SEQUENCE [LARGE SCALE GENOMIC DNA]</scope>
    <source>
        <strain evidence="11 12">ATCC 11539</strain>
    </source>
</reference>
<comment type="similarity">
    <text evidence="2">Belongs to the major facilitator superfamily. Sugar transporter (TC 2.A.1.1) family.</text>
</comment>
<evidence type="ECO:0000256" key="7">
    <source>
        <dbReference type="ARBA" id="ARBA00049119"/>
    </source>
</evidence>
<feature type="transmembrane region" description="Helical" evidence="9">
    <location>
        <begin position="114"/>
        <end position="136"/>
    </location>
</feature>
<evidence type="ECO:0000256" key="2">
    <source>
        <dbReference type="ARBA" id="ARBA00010992"/>
    </source>
</evidence>
<keyword evidence="3" id="KW-0813">Transport</keyword>
<evidence type="ECO:0000313" key="11">
    <source>
        <dbReference type="EMBL" id="EPQ55310.1"/>
    </source>
</evidence>
<name>S7RLM5_GLOTA</name>
<comment type="subcellular location">
    <subcellularLocation>
        <location evidence="1">Membrane</location>
        <topology evidence="1">Multi-pass membrane protein</topology>
    </subcellularLocation>
</comment>
<dbReference type="KEGG" id="gtr:GLOTRDRAFT_61251"/>